<sequence length="387" mass="44481">MDKAFCVTCKNKNTVNQTYNRLVTESCGHIKCMNCLLLEKSGCVACATVNDNIDVVGNQEKELTNKICLEDKRQPECEDLSKKKKLDTSHILIETDSRGGLYYQCTVCKKKFNSKTHVAYHAYCNGQKKPFHCSECKKSFATQSHYKYHMRVHLNEKKYSCDLCQMSFVQFSKLKRHKLKHTNSKPFRCKICNRRFRRKDNIERHIRNTHQNTEPAAAMDCDETALERITNGQTATQELTGRAYEICEKTKLEICNPLPPLTTEDIEKHIDVTTDKTETTDETVPTDVTDKTVIDKLSIIEANNARQSVIVEKRNTENAQVPSPVNEYVHKIRKAVISLPPIDPVKFQSVKRGFLPDACTVEPIKNVELYKKILCEKLYWFMIAAIT</sequence>
<dbReference type="EMBL" id="FZQP02004446">
    <property type="protein sequence ID" value="VVD00124.1"/>
    <property type="molecule type" value="Genomic_DNA"/>
</dbReference>
<keyword evidence="6" id="KW-0539">Nucleus</keyword>
<dbReference type="InterPro" id="IPR036236">
    <property type="entry name" value="Znf_C2H2_sf"/>
</dbReference>
<dbReference type="Pfam" id="PF00096">
    <property type="entry name" value="zf-C2H2"/>
    <property type="match status" value="3"/>
</dbReference>
<accession>A0A5E4QRC4</accession>
<dbReference type="PANTHER" id="PTHR24394">
    <property type="entry name" value="ZINC FINGER PROTEIN"/>
    <property type="match status" value="1"/>
</dbReference>
<dbReference type="Pfam" id="PF12874">
    <property type="entry name" value="zf-met"/>
    <property type="match status" value="1"/>
</dbReference>
<organism evidence="9 10">
    <name type="scientific">Leptidea sinapis</name>
    <dbReference type="NCBI Taxonomy" id="189913"/>
    <lineage>
        <taxon>Eukaryota</taxon>
        <taxon>Metazoa</taxon>
        <taxon>Ecdysozoa</taxon>
        <taxon>Arthropoda</taxon>
        <taxon>Hexapoda</taxon>
        <taxon>Insecta</taxon>
        <taxon>Pterygota</taxon>
        <taxon>Neoptera</taxon>
        <taxon>Endopterygota</taxon>
        <taxon>Lepidoptera</taxon>
        <taxon>Glossata</taxon>
        <taxon>Ditrysia</taxon>
        <taxon>Papilionoidea</taxon>
        <taxon>Pieridae</taxon>
        <taxon>Dismorphiinae</taxon>
        <taxon>Leptidea</taxon>
    </lineage>
</organism>
<feature type="domain" description="C2H2-type" evidence="8">
    <location>
        <begin position="159"/>
        <end position="186"/>
    </location>
</feature>
<dbReference type="AlphaFoldDB" id="A0A5E4QRC4"/>
<feature type="domain" description="C2H2-type" evidence="8">
    <location>
        <begin position="187"/>
        <end position="215"/>
    </location>
</feature>
<dbReference type="GO" id="GO:0008270">
    <property type="term" value="F:zinc ion binding"/>
    <property type="evidence" value="ECO:0007669"/>
    <property type="project" value="UniProtKB-KW"/>
</dbReference>
<evidence type="ECO:0000256" key="1">
    <source>
        <dbReference type="ARBA" id="ARBA00004123"/>
    </source>
</evidence>
<dbReference type="InterPro" id="IPR013087">
    <property type="entry name" value="Znf_C2H2_type"/>
</dbReference>
<keyword evidence="3" id="KW-0677">Repeat</keyword>
<dbReference type="GO" id="GO:0000981">
    <property type="term" value="F:DNA-binding transcription factor activity, RNA polymerase II-specific"/>
    <property type="evidence" value="ECO:0007669"/>
    <property type="project" value="TreeGrafter"/>
</dbReference>
<dbReference type="SMART" id="SM00355">
    <property type="entry name" value="ZnF_C2H2"/>
    <property type="match status" value="4"/>
</dbReference>
<reference evidence="9 10" key="1">
    <citation type="submission" date="2017-07" db="EMBL/GenBank/DDBJ databases">
        <authorList>
            <person name="Talla V."/>
            <person name="Backstrom N."/>
        </authorList>
    </citation>
    <scope>NUCLEOTIDE SEQUENCE [LARGE SCALE GENOMIC DNA]</scope>
</reference>
<proteinExistence type="predicted"/>
<evidence type="ECO:0000256" key="5">
    <source>
        <dbReference type="ARBA" id="ARBA00022833"/>
    </source>
</evidence>
<keyword evidence="4 7" id="KW-0863">Zinc-finger</keyword>
<keyword evidence="10" id="KW-1185">Reference proteome</keyword>
<protein>
    <recommendedName>
        <fullName evidence="8">C2H2-type domain-containing protein</fullName>
    </recommendedName>
</protein>
<feature type="domain" description="C2H2-type" evidence="8">
    <location>
        <begin position="131"/>
        <end position="158"/>
    </location>
</feature>
<evidence type="ECO:0000256" key="6">
    <source>
        <dbReference type="ARBA" id="ARBA00023242"/>
    </source>
</evidence>
<dbReference type="FunFam" id="3.30.160.60:FF:000065">
    <property type="entry name" value="B-cell CLL/lymphoma 6, member B"/>
    <property type="match status" value="1"/>
</dbReference>
<gene>
    <name evidence="9" type="ORF">LSINAPIS_LOCUS10827</name>
</gene>
<feature type="domain" description="C2H2-type" evidence="8">
    <location>
        <begin position="103"/>
        <end position="130"/>
    </location>
</feature>
<keyword evidence="2" id="KW-0479">Metal-binding</keyword>
<evidence type="ECO:0000256" key="3">
    <source>
        <dbReference type="ARBA" id="ARBA00022737"/>
    </source>
</evidence>
<evidence type="ECO:0000256" key="2">
    <source>
        <dbReference type="ARBA" id="ARBA00022723"/>
    </source>
</evidence>
<dbReference type="SUPFAM" id="SSF57667">
    <property type="entry name" value="beta-beta-alpha zinc fingers"/>
    <property type="match status" value="2"/>
</dbReference>
<evidence type="ECO:0000256" key="4">
    <source>
        <dbReference type="ARBA" id="ARBA00022771"/>
    </source>
</evidence>
<keyword evidence="5" id="KW-0862">Zinc</keyword>
<evidence type="ECO:0000313" key="10">
    <source>
        <dbReference type="Proteomes" id="UP000324832"/>
    </source>
</evidence>
<comment type="subcellular location">
    <subcellularLocation>
        <location evidence="1">Nucleus</location>
    </subcellularLocation>
</comment>
<evidence type="ECO:0000256" key="7">
    <source>
        <dbReference type="PROSITE-ProRule" id="PRU00042"/>
    </source>
</evidence>
<evidence type="ECO:0000313" key="9">
    <source>
        <dbReference type="EMBL" id="VVD00124.1"/>
    </source>
</evidence>
<evidence type="ECO:0000259" key="8">
    <source>
        <dbReference type="PROSITE" id="PS50157"/>
    </source>
</evidence>
<dbReference type="PANTHER" id="PTHR24394:SF29">
    <property type="entry name" value="MYONEURIN"/>
    <property type="match status" value="1"/>
</dbReference>
<dbReference type="Proteomes" id="UP000324832">
    <property type="component" value="Unassembled WGS sequence"/>
</dbReference>
<dbReference type="FunFam" id="3.30.160.60:FF:000100">
    <property type="entry name" value="Zinc finger 45-like"/>
    <property type="match status" value="1"/>
</dbReference>
<dbReference type="GO" id="GO:0005634">
    <property type="term" value="C:nucleus"/>
    <property type="evidence" value="ECO:0007669"/>
    <property type="project" value="UniProtKB-SubCell"/>
</dbReference>
<dbReference type="PROSITE" id="PS00028">
    <property type="entry name" value="ZINC_FINGER_C2H2_1"/>
    <property type="match status" value="3"/>
</dbReference>
<dbReference type="PROSITE" id="PS50157">
    <property type="entry name" value="ZINC_FINGER_C2H2_2"/>
    <property type="match status" value="4"/>
</dbReference>
<dbReference type="Gene3D" id="3.30.160.60">
    <property type="entry name" value="Classic Zinc Finger"/>
    <property type="match status" value="3"/>
</dbReference>
<name>A0A5E4QRC4_9NEOP</name>